<feature type="chain" id="PRO_5046788099" evidence="11">
    <location>
        <begin position="24"/>
        <end position="320"/>
    </location>
</feature>
<evidence type="ECO:0000256" key="1">
    <source>
        <dbReference type="ARBA" id="ARBA00004571"/>
    </source>
</evidence>
<evidence type="ECO:0000256" key="4">
    <source>
        <dbReference type="ARBA" id="ARBA00022452"/>
    </source>
</evidence>
<evidence type="ECO:0000256" key="2">
    <source>
        <dbReference type="ARBA" id="ARBA00011233"/>
    </source>
</evidence>
<keyword evidence="10" id="KW-0998">Cell outer membrane</keyword>
<keyword evidence="8" id="KW-0626">Porin</keyword>
<evidence type="ECO:0000256" key="8">
    <source>
        <dbReference type="ARBA" id="ARBA00023114"/>
    </source>
</evidence>
<evidence type="ECO:0000259" key="12">
    <source>
        <dbReference type="Pfam" id="PF13609"/>
    </source>
</evidence>
<comment type="caution">
    <text evidence="13">The sequence shown here is derived from an EMBL/GenBank/DDBJ whole genome shotgun (WGS) entry which is preliminary data.</text>
</comment>
<keyword evidence="14" id="KW-1185">Reference proteome</keyword>
<dbReference type="PANTHER" id="PTHR34501:SF9">
    <property type="entry name" value="MAJOR OUTER MEMBRANE PROTEIN P.IA"/>
    <property type="match status" value="1"/>
</dbReference>
<dbReference type="Gene3D" id="2.40.160.10">
    <property type="entry name" value="Porin"/>
    <property type="match status" value="1"/>
</dbReference>
<evidence type="ECO:0000313" key="14">
    <source>
        <dbReference type="Proteomes" id="UP001371218"/>
    </source>
</evidence>
<evidence type="ECO:0000256" key="3">
    <source>
        <dbReference type="ARBA" id="ARBA00022448"/>
    </source>
</evidence>
<keyword evidence="7" id="KW-0406">Ion transport</keyword>
<accession>A0ABU9BUB6</accession>
<dbReference type="InterPro" id="IPR050298">
    <property type="entry name" value="Gram-neg_bact_OMP"/>
</dbReference>
<dbReference type="RefSeq" id="WP_341426842.1">
    <property type="nucleotide sequence ID" value="NZ_JBBUTG010000010.1"/>
</dbReference>
<keyword evidence="3" id="KW-0813">Transport</keyword>
<comment type="subunit">
    <text evidence="2">Homotrimer.</text>
</comment>
<keyword evidence="6 11" id="KW-0732">Signal</keyword>
<keyword evidence="9" id="KW-0472">Membrane</keyword>
<sequence>MTSRSLAPLALALVAAFSGSAFAQSSVTVYGRVDLSVAQQADAVKNNEVRNGSGSRLGFRGTEDLGDGLKAVFQIEHRFNADDGTQSKAAFWDGKAIVGLEGGFGRITLGREDNPAYALSQLVADPWGTDTVASNSSIVNGRIGTNRYSNGVNYRFSASGFTFGAQVAEADGNTPASGVAEKRPYSLGGAWTNGPIVLGVGYENPADEDDYWATINGSYNFGVVKVGAFFGTGRNGSDQKARSYLVSATAPIGQGELRASYGELKNTTADVINDRQFSLGYHYALSKRTTIYADVTHEGRDNVPDNLKTTGYDIGIKHNF</sequence>
<dbReference type="SUPFAM" id="SSF56935">
    <property type="entry name" value="Porins"/>
    <property type="match status" value="1"/>
</dbReference>
<reference evidence="13 14" key="1">
    <citation type="submission" date="2024-04" db="EMBL/GenBank/DDBJ databases">
        <title>Novel species of the genus Ideonella isolated from streams.</title>
        <authorList>
            <person name="Lu H."/>
        </authorList>
    </citation>
    <scope>NUCLEOTIDE SEQUENCE [LARGE SCALE GENOMIC DNA]</scope>
    <source>
        <strain evidence="13 14">DXS29W</strain>
    </source>
</reference>
<feature type="signal peptide" evidence="11">
    <location>
        <begin position="1"/>
        <end position="23"/>
    </location>
</feature>
<keyword evidence="4" id="KW-1134">Transmembrane beta strand</keyword>
<organism evidence="13 14">
    <name type="scientific">Ideonella lacteola</name>
    <dbReference type="NCBI Taxonomy" id="2984193"/>
    <lineage>
        <taxon>Bacteria</taxon>
        <taxon>Pseudomonadati</taxon>
        <taxon>Pseudomonadota</taxon>
        <taxon>Betaproteobacteria</taxon>
        <taxon>Burkholderiales</taxon>
        <taxon>Sphaerotilaceae</taxon>
        <taxon>Ideonella</taxon>
    </lineage>
</organism>
<name>A0ABU9BUB6_9BURK</name>
<dbReference type="Pfam" id="PF13609">
    <property type="entry name" value="Porin_4"/>
    <property type="match status" value="1"/>
</dbReference>
<dbReference type="InterPro" id="IPR033900">
    <property type="entry name" value="Gram_neg_porin_domain"/>
</dbReference>
<dbReference type="InterPro" id="IPR023614">
    <property type="entry name" value="Porin_dom_sf"/>
</dbReference>
<dbReference type="EMBL" id="JBBUTG010000010">
    <property type="protein sequence ID" value="MEK8032432.1"/>
    <property type="molecule type" value="Genomic_DNA"/>
</dbReference>
<evidence type="ECO:0000256" key="5">
    <source>
        <dbReference type="ARBA" id="ARBA00022692"/>
    </source>
</evidence>
<feature type="domain" description="Porin" evidence="12">
    <location>
        <begin position="10"/>
        <end position="299"/>
    </location>
</feature>
<evidence type="ECO:0000256" key="10">
    <source>
        <dbReference type="ARBA" id="ARBA00023237"/>
    </source>
</evidence>
<protein>
    <submittedName>
        <fullName evidence="13">Porin</fullName>
    </submittedName>
</protein>
<evidence type="ECO:0000256" key="11">
    <source>
        <dbReference type="SAM" id="SignalP"/>
    </source>
</evidence>
<evidence type="ECO:0000256" key="9">
    <source>
        <dbReference type="ARBA" id="ARBA00023136"/>
    </source>
</evidence>
<comment type="subcellular location">
    <subcellularLocation>
        <location evidence="1">Cell outer membrane</location>
        <topology evidence="1">Multi-pass membrane protein</topology>
    </subcellularLocation>
</comment>
<dbReference type="CDD" id="cd00342">
    <property type="entry name" value="gram_neg_porins"/>
    <property type="match status" value="1"/>
</dbReference>
<dbReference type="Proteomes" id="UP001371218">
    <property type="component" value="Unassembled WGS sequence"/>
</dbReference>
<dbReference type="PANTHER" id="PTHR34501">
    <property type="entry name" value="PROTEIN YDDL-RELATED"/>
    <property type="match status" value="1"/>
</dbReference>
<evidence type="ECO:0000256" key="6">
    <source>
        <dbReference type="ARBA" id="ARBA00022729"/>
    </source>
</evidence>
<evidence type="ECO:0000256" key="7">
    <source>
        <dbReference type="ARBA" id="ARBA00023065"/>
    </source>
</evidence>
<gene>
    <name evidence="13" type="ORF">AACH06_16530</name>
</gene>
<keyword evidence="5" id="KW-0812">Transmembrane</keyword>
<proteinExistence type="predicted"/>
<evidence type="ECO:0000313" key="13">
    <source>
        <dbReference type="EMBL" id="MEK8032432.1"/>
    </source>
</evidence>